<dbReference type="EMBL" id="DMNG01000198">
    <property type="protein sequence ID" value="HAN25178.1"/>
    <property type="molecule type" value="Genomic_DNA"/>
</dbReference>
<keyword evidence="1 4" id="KW-0560">Oxidoreductase</keyword>
<dbReference type="Pfam" id="PF00248">
    <property type="entry name" value="Aldo_ket_red"/>
    <property type="match status" value="1"/>
</dbReference>
<gene>
    <name evidence="4" type="primary">gpr_1</name>
    <name evidence="3" type="ORF">DCP95_11500</name>
    <name evidence="4" type="ORF">RR49_00701</name>
</gene>
<evidence type="ECO:0000313" key="6">
    <source>
        <dbReference type="Proteomes" id="UP000257479"/>
    </source>
</evidence>
<dbReference type="RefSeq" id="WP_045246679.1">
    <property type="nucleotide sequence ID" value="NZ_JYIY01000061.1"/>
</dbReference>
<dbReference type="EC" id="1.1.1.-" evidence="4"/>
<dbReference type="Proteomes" id="UP000033451">
    <property type="component" value="Unassembled WGS sequence"/>
</dbReference>
<dbReference type="InterPro" id="IPR023210">
    <property type="entry name" value="NADP_OxRdtase_dom"/>
</dbReference>
<evidence type="ECO:0000259" key="2">
    <source>
        <dbReference type="Pfam" id="PF00248"/>
    </source>
</evidence>
<evidence type="ECO:0000313" key="4">
    <source>
        <dbReference type="EMBL" id="KJL38614.1"/>
    </source>
</evidence>
<dbReference type="PATRIC" id="fig|400772.4.peg.734"/>
<reference evidence="4 5" key="1">
    <citation type="submission" date="2015-02" db="EMBL/GenBank/DDBJ databases">
        <title>Draft genome sequences of ten Microbacterium spp. with emphasis on heavy metal contaminated environments.</title>
        <authorList>
            <person name="Corretto E."/>
        </authorList>
    </citation>
    <scope>NUCLEOTIDE SEQUENCE [LARGE SCALE GENOMIC DNA]</scope>
    <source>
        <strain evidence="4 5">DSM 18659</strain>
    </source>
</reference>
<evidence type="ECO:0000313" key="5">
    <source>
        <dbReference type="Proteomes" id="UP000033451"/>
    </source>
</evidence>
<dbReference type="PANTHER" id="PTHR43364:SF4">
    <property type="entry name" value="NAD(P)-LINKED OXIDOREDUCTASE SUPERFAMILY PROTEIN"/>
    <property type="match status" value="1"/>
</dbReference>
<dbReference type="PRINTS" id="PR00069">
    <property type="entry name" value="ALDKETRDTASE"/>
</dbReference>
<dbReference type="InterPro" id="IPR020471">
    <property type="entry name" value="AKR"/>
</dbReference>
<name>A0A0F0LX34_9MICO</name>
<dbReference type="GO" id="GO:0005829">
    <property type="term" value="C:cytosol"/>
    <property type="evidence" value="ECO:0007669"/>
    <property type="project" value="TreeGrafter"/>
</dbReference>
<accession>A0A0F0LX34</accession>
<dbReference type="AlphaFoldDB" id="A0A0F0LX34"/>
<dbReference type="Proteomes" id="UP000257479">
    <property type="component" value="Unassembled WGS sequence"/>
</dbReference>
<feature type="domain" description="NADP-dependent oxidoreductase" evidence="2">
    <location>
        <begin position="21"/>
        <end position="315"/>
    </location>
</feature>
<dbReference type="InterPro" id="IPR036812">
    <property type="entry name" value="NAD(P)_OxRdtase_dom_sf"/>
</dbReference>
<dbReference type="GO" id="GO:0016491">
    <property type="term" value="F:oxidoreductase activity"/>
    <property type="evidence" value="ECO:0007669"/>
    <property type="project" value="UniProtKB-KW"/>
</dbReference>
<comment type="caution">
    <text evidence="4">The sequence shown here is derived from an EMBL/GenBank/DDBJ whole genome shotgun (WGS) entry which is preliminary data.</text>
</comment>
<dbReference type="Gene3D" id="3.20.20.100">
    <property type="entry name" value="NADP-dependent oxidoreductase domain"/>
    <property type="match status" value="1"/>
</dbReference>
<reference evidence="3 6" key="2">
    <citation type="journal article" date="2018" name="Nat. Biotechnol.">
        <title>A standardized bacterial taxonomy based on genome phylogeny substantially revises the tree of life.</title>
        <authorList>
            <person name="Parks D.H."/>
            <person name="Chuvochina M."/>
            <person name="Waite D.W."/>
            <person name="Rinke C."/>
            <person name="Skarshewski A."/>
            <person name="Chaumeil P.A."/>
            <person name="Hugenholtz P."/>
        </authorList>
    </citation>
    <scope>NUCLEOTIDE SEQUENCE [LARGE SCALE GENOMIC DNA]</scope>
    <source>
        <strain evidence="3">UBA9152</strain>
    </source>
</reference>
<organism evidence="4 5">
    <name type="scientific">Microbacterium ginsengisoli</name>
    <dbReference type="NCBI Taxonomy" id="400772"/>
    <lineage>
        <taxon>Bacteria</taxon>
        <taxon>Bacillati</taxon>
        <taxon>Actinomycetota</taxon>
        <taxon>Actinomycetes</taxon>
        <taxon>Micrococcales</taxon>
        <taxon>Microbacteriaceae</taxon>
        <taxon>Microbacterium</taxon>
    </lineage>
</organism>
<dbReference type="OrthoDB" id="9768793at2"/>
<dbReference type="InterPro" id="IPR050523">
    <property type="entry name" value="AKR_Detox_Biosynth"/>
</dbReference>
<sequence length="324" mass="34657">MATSPAQRRVGASGLLVSAAGLGCNNFGRAGTRTESIEGTRAVIDAAIDAGVTLFDTADVYGREFGLSETLMGEALDGRRDEVLLATKFGHAALAPARLGASKGSRSYIRWAVEGSLRRLRTDHIDLYQLHTPDPDTPIEETLDALRDLVREGKVRYLGHSNFAGWQMVAADAAASDVPFISAQNHYSLLARGSEREALPAVEHLGLGFFPFFPLYNGLLTGKFTRAGGPADSRIMNVRPHLWRDAPWDALEGYQRFCDARGITMLEATFGWLLARPATSSVIAGATSAEQIAQNAAASTAWHPTAADLAEIDALIPLPADPAA</sequence>
<dbReference type="SUPFAM" id="SSF51430">
    <property type="entry name" value="NAD(P)-linked oxidoreductase"/>
    <property type="match status" value="1"/>
</dbReference>
<protein>
    <submittedName>
        <fullName evidence="3">Aldo/keto reductase</fullName>
    </submittedName>
    <submittedName>
        <fullName evidence="4">L-glyceraldehyde 3-phosphate reductase</fullName>
        <ecNumber evidence="4">1.1.1.-</ecNumber>
    </submittedName>
</protein>
<dbReference type="PANTHER" id="PTHR43364">
    <property type="entry name" value="NADH-SPECIFIC METHYLGLYOXAL REDUCTASE-RELATED"/>
    <property type="match status" value="1"/>
</dbReference>
<dbReference type="STRING" id="400772.RR49_00701"/>
<dbReference type="EMBL" id="JYIY01000061">
    <property type="protein sequence ID" value="KJL38614.1"/>
    <property type="molecule type" value="Genomic_DNA"/>
</dbReference>
<proteinExistence type="predicted"/>
<evidence type="ECO:0000256" key="1">
    <source>
        <dbReference type="ARBA" id="ARBA00023002"/>
    </source>
</evidence>
<evidence type="ECO:0000313" key="3">
    <source>
        <dbReference type="EMBL" id="HAN25178.1"/>
    </source>
</evidence>
<keyword evidence="5" id="KW-1185">Reference proteome</keyword>